<evidence type="ECO:0000313" key="5">
    <source>
        <dbReference type="Proteomes" id="UP000315017"/>
    </source>
</evidence>
<proteinExistence type="predicted"/>
<keyword evidence="4" id="KW-0418">Kinase</keyword>
<dbReference type="OrthoDB" id="9792240at2"/>
<dbReference type="InterPro" id="IPR003594">
    <property type="entry name" value="HATPase_dom"/>
</dbReference>
<dbReference type="SUPFAM" id="SSF55874">
    <property type="entry name" value="ATPase domain of HSP90 chaperone/DNA topoisomerase II/histidine kinase"/>
    <property type="match status" value="1"/>
</dbReference>
<keyword evidence="1" id="KW-0723">Serine/threonine-protein kinase</keyword>
<dbReference type="PANTHER" id="PTHR35526:SF3">
    <property type="entry name" value="ANTI-SIGMA-F FACTOR RSBW"/>
    <property type="match status" value="1"/>
</dbReference>
<dbReference type="PANTHER" id="PTHR35526">
    <property type="entry name" value="ANTI-SIGMA-F FACTOR RSBW-RELATED"/>
    <property type="match status" value="1"/>
</dbReference>
<evidence type="ECO:0000256" key="1">
    <source>
        <dbReference type="ARBA" id="ARBA00022527"/>
    </source>
</evidence>
<dbReference type="EC" id="2.7.11.1" evidence="4"/>
<evidence type="ECO:0000256" key="2">
    <source>
        <dbReference type="SAM" id="MobiDB-lite"/>
    </source>
</evidence>
<accession>A0A517YLE9</accession>
<dbReference type="Proteomes" id="UP000315017">
    <property type="component" value="Chromosome"/>
</dbReference>
<dbReference type="AlphaFoldDB" id="A0A517YLE9"/>
<sequence length="143" mass="16141">MPQSDWNWKLERRFPSDTTPGQDAIAMVLAQLDEAGWPSKDVYGIHLALEEALVNAIRHGNRSDPLKEVDLRCYLTDNRLRVEIKDEGPGFDPSKLPDPTSDEYLDRPNGRGVLLIRTFMSRVNYLGRGNVVVMEKDRSASSA</sequence>
<keyword evidence="5" id="KW-1185">Reference proteome</keyword>
<dbReference type="EMBL" id="CP036274">
    <property type="protein sequence ID" value="QDU31049.1"/>
    <property type="molecule type" value="Genomic_DNA"/>
</dbReference>
<dbReference type="RefSeq" id="WP_145097539.1">
    <property type="nucleotide sequence ID" value="NZ_CP036274.1"/>
</dbReference>
<protein>
    <submittedName>
        <fullName evidence="4">Serine-protein kinase RsbW</fullName>
        <ecNumber evidence="4">2.7.11.1</ecNumber>
    </submittedName>
</protein>
<keyword evidence="4" id="KW-0808">Transferase</keyword>
<dbReference type="KEGG" id="aagg:ETAA8_62020"/>
<dbReference type="Gene3D" id="3.30.565.10">
    <property type="entry name" value="Histidine kinase-like ATPase, C-terminal domain"/>
    <property type="match status" value="1"/>
</dbReference>
<reference evidence="4 5" key="1">
    <citation type="submission" date="2019-02" db="EMBL/GenBank/DDBJ databases">
        <title>Deep-cultivation of Planctomycetes and their phenomic and genomic characterization uncovers novel biology.</title>
        <authorList>
            <person name="Wiegand S."/>
            <person name="Jogler M."/>
            <person name="Boedeker C."/>
            <person name="Pinto D."/>
            <person name="Vollmers J."/>
            <person name="Rivas-Marin E."/>
            <person name="Kohn T."/>
            <person name="Peeters S.H."/>
            <person name="Heuer A."/>
            <person name="Rast P."/>
            <person name="Oberbeckmann S."/>
            <person name="Bunk B."/>
            <person name="Jeske O."/>
            <person name="Meyerdierks A."/>
            <person name="Storesund J.E."/>
            <person name="Kallscheuer N."/>
            <person name="Luecker S."/>
            <person name="Lage O.M."/>
            <person name="Pohl T."/>
            <person name="Merkel B.J."/>
            <person name="Hornburger P."/>
            <person name="Mueller R.-W."/>
            <person name="Bruemmer F."/>
            <person name="Labrenz M."/>
            <person name="Spormann A.M."/>
            <person name="Op den Camp H."/>
            <person name="Overmann J."/>
            <person name="Amann R."/>
            <person name="Jetten M.S.M."/>
            <person name="Mascher T."/>
            <person name="Medema M.H."/>
            <person name="Devos D.P."/>
            <person name="Kaster A.-K."/>
            <person name="Ovreas L."/>
            <person name="Rohde M."/>
            <person name="Galperin M.Y."/>
            <person name="Jogler C."/>
        </authorList>
    </citation>
    <scope>NUCLEOTIDE SEQUENCE [LARGE SCALE GENOMIC DNA]</scope>
    <source>
        <strain evidence="4 5">ETA_A8</strain>
    </source>
</reference>
<organism evidence="4 5">
    <name type="scientific">Anatilimnocola aggregata</name>
    <dbReference type="NCBI Taxonomy" id="2528021"/>
    <lineage>
        <taxon>Bacteria</taxon>
        <taxon>Pseudomonadati</taxon>
        <taxon>Planctomycetota</taxon>
        <taxon>Planctomycetia</taxon>
        <taxon>Pirellulales</taxon>
        <taxon>Pirellulaceae</taxon>
        <taxon>Anatilimnocola</taxon>
    </lineage>
</organism>
<gene>
    <name evidence="4" type="primary">rsbW</name>
    <name evidence="4" type="ORF">ETAA8_62020</name>
</gene>
<evidence type="ECO:0000313" key="4">
    <source>
        <dbReference type="EMBL" id="QDU31049.1"/>
    </source>
</evidence>
<dbReference type="CDD" id="cd16936">
    <property type="entry name" value="HATPase_RsbW-like"/>
    <property type="match status" value="1"/>
</dbReference>
<dbReference type="InterPro" id="IPR036890">
    <property type="entry name" value="HATPase_C_sf"/>
</dbReference>
<dbReference type="Pfam" id="PF13581">
    <property type="entry name" value="HATPase_c_2"/>
    <property type="match status" value="1"/>
</dbReference>
<feature type="domain" description="Histidine kinase/HSP90-like ATPase" evidence="3">
    <location>
        <begin position="25"/>
        <end position="136"/>
    </location>
</feature>
<dbReference type="InterPro" id="IPR050267">
    <property type="entry name" value="Anti-sigma-factor_SerPK"/>
</dbReference>
<evidence type="ECO:0000259" key="3">
    <source>
        <dbReference type="Pfam" id="PF13581"/>
    </source>
</evidence>
<dbReference type="GO" id="GO:0004674">
    <property type="term" value="F:protein serine/threonine kinase activity"/>
    <property type="evidence" value="ECO:0007669"/>
    <property type="project" value="UniProtKB-KW"/>
</dbReference>
<feature type="region of interest" description="Disordered" evidence="2">
    <location>
        <begin position="85"/>
        <end position="107"/>
    </location>
</feature>
<name>A0A517YLE9_9BACT</name>